<sequence>MVEILGWIGSAVIVLSLTQRNVVRLRQLNLIACIVLTVFNAMLGIPSMVALNAVLVAINGYHLWAEWRRRRSARDIGEEIIDVSEEARPGGLVRS</sequence>
<comment type="caution">
    <text evidence="2">The sequence shown here is derived from an EMBL/GenBank/DDBJ whole genome shotgun (WGS) entry which is preliminary data.</text>
</comment>
<keyword evidence="3" id="KW-1185">Reference proteome</keyword>
<evidence type="ECO:0000313" key="3">
    <source>
        <dbReference type="Proteomes" id="UP001501690"/>
    </source>
</evidence>
<protein>
    <recommendedName>
        <fullName evidence="4">Inner membrane protein</fullName>
    </recommendedName>
</protein>
<gene>
    <name evidence="2" type="ORF">GCM10009808_24130</name>
</gene>
<dbReference type="EMBL" id="BAAAPL010000002">
    <property type="protein sequence ID" value="GAA1705349.1"/>
    <property type="molecule type" value="Genomic_DNA"/>
</dbReference>
<evidence type="ECO:0000313" key="2">
    <source>
        <dbReference type="EMBL" id="GAA1705349.1"/>
    </source>
</evidence>
<proteinExistence type="predicted"/>
<name>A0ABP4UGS6_9MICO</name>
<keyword evidence="1" id="KW-0812">Transmembrane</keyword>
<accession>A0ABP4UGS6</accession>
<dbReference type="RefSeq" id="WP_344072959.1">
    <property type="nucleotide sequence ID" value="NZ_BAAAPL010000002.1"/>
</dbReference>
<evidence type="ECO:0008006" key="4">
    <source>
        <dbReference type="Google" id="ProtNLM"/>
    </source>
</evidence>
<reference evidence="3" key="1">
    <citation type="journal article" date="2019" name="Int. J. Syst. Evol. Microbiol.">
        <title>The Global Catalogue of Microorganisms (GCM) 10K type strain sequencing project: providing services to taxonomists for standard genome sequencing and annotation.</title>
        <authorList>
            <consortium name="The Broad Institute Genomics Platform"/>
            <consortium name="The Broad Institute Genome Sequencing Center for Infectious Disease"/>
            <person name="Wu L."/>
            <person name="Ma J."/>
        </authorList>
    </citation>
    <scope>NUCLEOTIDE SEQUENCE [LARGE SCALE GENOMIC DNA]</scope>
    <source>
        <strain evidence="3">JCM 15577</strain>
    </source>
</reference>
<feature type="transmembrane region" description="Helical" evidence="1">
    <location>
        <begin position="30"/>
        <end position="61"/>
    </location>
</feature>
<dbReference type="Proteomes" id="UP001501690">
    <property type="component" value="Unassembled WGS sequence"/>
</dbReference>
<keyword evidence="1" id="KW-0472">Membrane</keyword>
<evidence type="ECO:0000256" key="1">
    <source>
        <dbReference type="SAM" id="Phobius"/>
    </source>
</evidence>
<organism evidence="2 3">
    <name type="scientific">Microbacterium sediminicola</name>
    <dbReference type="NCBI Taxonomy" id="415210"/>
    <lineage>
        <taxon>Bacteria</taxon>
        <taxon>Bacillati</taxon>
        <taxon>Actinomycetota</taxon>
        <taxon>Actinomycetes</taxon>
        <taxon>Micrococcales</taxon>
        <taxon>Microbacteriaceae</taxon>
        <taxon>Microbacterium</taxon>
    </lineage>
</organism>
<keyword evidence="1" id="KW-1133">Transmembrane helix</keyword>